<evidence type="ECO:0000256" key="9">
    <source>
        <dbReference type="SAM" id="MobiDB-lite"/>
    </source>
</evidence>
<feature type="disulfide bond" evidence="8">
    <location>
        <begin position="525"/>
        <end position="539"/>
    </location>
</feature>
<dbReference type="AlphaFoldDB" id="A0A6J1S9R3"/>
<dbReference type="PROSITE" id="PS50027">
    <property type="entry name" value="EGF_LAM_2"/>
    <property type="match status" value="2"/>
</dbReference>
<dbReference type="SUPFAM" id="SSF50242">
    <property type="entry name" value="TIMP-like"/>
    <property type="match status" value="1"/>
</dbReference>
<dbReference type="GO" id="GO:0009887">
    <property type="term" value="P:animal organ morphogenesis"/>
    <property type="evidence" value="ECO:0007669"/>
    <property type="project" value="TreeGrafter"/>
</dbReference>
<gene>
    <name evidence="15" type="primary">LOC113205788</name>
</gene>
<dbReference type="Pfam" id="PF00053">
    <property type="entry name" value="EGF_laminin"/>
    <property type="match status" value="2"/>
</dbReference>
<feature type="domain" description="NTR" evidence="12">
    <location>
        <begin position="573"/>
        <end position="702"/>
    </location>
</feature>
<feature type="disulfide bond" evidence="8">
    <location>
        <begin position="494"/>
        <end position="511"/>
    </location>
</feature>
<evidence type="ECO:0000256" key="1">
    <source>
        <dbReference type="ARBA" id="ARBA00004613"/>
    </source>
</evidence>
<dbReference type="InterPro" id="IPR002049">
    <property type="entry name" value="LE_dom"/>
</dbReference>
<dbReference type="Proteomes" id="UP000504606">
    <property type="component" value="Unplaced"/>
</dbReference>
<dbReference type="GO" id="GO:2000289">
    <property type="term" value="P:regulation of photoreceptor cell axon guidance"/>
    <property type="evidence" value="ECO:0007669"/>
    <property type="project" value="UniProtKB-ARBA"/>
</dbReference>
<dbReference type="Pfam" id="PF01759">
    <property type="entry name" value="NTR"/>
    <property type="match status" value="1"/>
</dbReference>
<feature type="compositionally biased region" description="Low complexity" evidence="9">
    <location>
        <begin position="333"/>
        <end position="346"/>
    </location>
</feature>
<dbReference type="PANTHER" id="PTHR10574:SF365">
    <property type="entry name" value="NETRIN-A-RELATED"/>
    <property type="match status" value="1"/>
</dbReference>
<feature type="region of interest" description="Disordered" evidence="9">
    <location>
        <begin position="310"/>
        <end position="346"/>
    </location>
</feature>
<keyword evidence="3 10" id="KW-0732">Signal</keyword>
<feature type="signal peptide" evidence="10">
    <location>
        <begin position="1"/>
        <end position="21"/>
    </location>
</feature>
<feature type="disulfide bond" evidence="8">
    <location>
        <begin position="513"/>
        <end position="522"/>
    </location>
</feature>
<evidence type="ECO:0000313" key="14">
    <source>
        <dbReference type="Proteomes" id="UP000504606"/>
    </source>
</evidence>
<dbReference type="InterPro" id="IPR001134">
    <property type="entry name" value="Netrin_domain"/>
</dbReference>
<feature type="chain" id="PRO_5027042543" evidence="10">
    <location>
        <begin position="22"/>
        <end position="703"/>
    </location>
</feature>
<comment type="subcellular location">
    <subcellularLocation>
        <location evidence="1">Secreted</location>
    </subcellularLocation>
</comment>
<keyword evidence="7 8" id="KW-0424">Laminin EGF-like domain</keyword>
<evidence type="ECO:0000313" key="15">
    <source>
        <dbReference type="RefSeq" id="XP_026277363.1"/>
    </source>
</evidence>
<feature type="domain" description="Laminin EGF-like" evidence="11">
    <location>
        <begin position="492"/>
        <end position="541"/>
    </location>
</feature>
<dbReference type="PROSITE" id="PS01248">
    <property type="entry name" value="EGF_LAM_1"/>
    <property type="match status" value="1"/>
</dbReference>
<dbReference type="GO" id="GO:0048749">
    <property type="term" value="P:compound eye development"/>
    <property type="evidence" value="ECO:0007669"/>
    <property type="project" value="UniProtKB-ARBA"/>
</dbReference>
<sequence>MVAMAAPWWPLVVLAVMAVRAQDVDPPPSTSSPGAGDPCYDESGAPRRCIPDFVNAAFGKPVEASSTCGEAGPVRVCDTQGGCQVCDDTHARRRHPAAFLTDLNNPANVTCWRSEPQPPPASSSAPPDNVSLTLSLGKKYELTYVSLQFCPRAVKPDSLAIYKSMDYGKTWQPWHFYSSQCRRVYGRPNRATITRANEQEALCTDASSASSRIAFSLLEGRPSAADFDYSPVLQDWVTATDIKVVFNRLSFPKSKDAVDEDDDDDDLLEDDPFLDDLPKKDPVHGRVAHPHKYARVPHLAAHTSLPAADEADADDDLDDDDDLSNILEATPEAPSHGGAAGPGASSVASTSMVAAGYAVSDLSVGGRCKCNGHASRCTATGGQGGQPGQLTCECRHNTAGRECERCKPFHFDRPWARATAKDANECKACNCNGHARKCRFNMELWKLSGRVSGGVCLKCRHFTAGRHCHYCREGYYRDASKPITHRKACKPCDCHPIGASGKTCNQTSGQCPCKDGVTGTTCNRCARGYQQSRSHIAPCVRIPKVSVIQAEAAAVDEDEEEPASEETETADRCGKCTASSKRLNLSKYCKRDYALMGEVVGREAVSGDWVQYTLAVHSVFKKSRESRLRRGSLSLWVRVSDLNCNCPRIHTGRSYLILGQEEDMASGSIRPGLTAGRRSVVIEWREEWHVRMRRFQQRSKNCP</sequence>
<dbReference type="SMART" id="SM00180">
    <property type="entry name" value="EGF_Lam"/>
    <property type="match status" value="3"/>
</dbReference>
<feature type="domain" description="Laminin EGF-like" evidence="11">
    <location>
        <begin position="368"/>
        <end position="428"/>
    </location>
</feature>
<keyword evidence="14" id="KW-1185">Reference proteome</keyword>
<name>A0A6J1S9R3_FRAOC</name>
<dbReference type="Pfam" id="PF00055">
    <property type="entry name" value="Laminin_N"/>
    <property type="match status" value="1"/>
</dbReference>
<dbReference type="RefSeq" id="XP_026277363.1">
    <property type="nucleotide sequence ID" value="XM_026421578.2"/>
</dbReference>
<dbReference type="InterPro" id="IPR008993">
    <property type="entry name" value="TIMP-like_OB-fold"/>
</dbReference>
<dbReference type="InterPro" id="IPR018933">
    <property type="entry name" value="Netrin_module_non-TIMP"/>
</dbReference>
<evidence type="ECO:0000256" key="3">
    <source>
        <dbReference type="ARBA" id="ARBA00022729"/>
    </source>
</evidence>
<keyword evidence="6" id="KW-0325">Glycoprotein</keyword>
<evidence type="ECO:0000259" key="11">
    <source>
        <dbReference type="PROSITE" id="PS50027"/>
    </source>
</evidence>
<keyword evidence="5 8" id="KW-1015">Disulfide bond</keyword>
<feature type="compositionally biased region" description="Acidic residues" evidence="9">
    <location>
        <begin position="310"/>
        <end position="323"/>
    </location>
</feature>
<feature type="region of interest" description="Disordered" evidence="9">
    <location>
        <begin position="255"/>
        <end position="285"/>
    </location>
</feature>
<dbReference type="FunFam" id="2.10.25.10:FF:000048">
    <property type="entry name" value="Netrin 3"/>
    <property type="match status" value="1"/>
</dbReference>
<dbReference type="GO" id="GO:0005576">
    <property type="term" value="C:extracellular region"/>
    <property type="evidence" value="ECO:0007669"/>
    <property type="project" value="UniProtKB-SubCell"/>
</dbReference>
<dbReference type="SUPFAM" id="SSF57196">
    <property type="entry name" value="EGF/Laminin"/>
    <property type="match status" value="3"/>
</dbReference>
<keyword evidence="2" id="KW-0964">Secreted</keyword>
<accession>A0A6J1S9R3</accession>
<dbReference type="GeneID" id="113205788"/>
<protein>
    <submittedName>
        <fullName evidence="15">Netrin-3-like</fullName>
    </submittedName>
</protein>
<dbReference type="KEGG" id="foc:113205788"/>
<dbReference type="Pfam" id="PF24973">
    <property type="entry name" value="EGF_LMN_ATRN"/>
    <property type="match status" value="1"/>
</dbReference>
<evidence type="ECO:0000256" key="6">
    <source>
        <dbReference type="ARBA" id="ARBA00023180"/>
    </source>
</evidence>
<dbReference type="FunFam" id="2.10.25.10:FF:000081">
    <property type="entry name" value="Netrin 1"/>
    <property type="match status" value="1"/>
</dbReference>
<feature type="domain" description="Laminin N-terminal" evidence="13">
    <location>
        <begin position="45"/>
        <end position="367"/>
    </location>
</feature>
<dbReference type="SMART" id="SM00643">
    <property type="entry name" value="C345C"/>
    <property type="match status" value="1"/>
</dbReference>
<dbReference type="GO" id="GO:0008045">
    <property type="term" value="P:motor neuron axon guidance"/>
    <property type="evidence" value="ECO:0007669"/>
    <property type="project" value="TreeGrafter"/>
</dbReference>
<dbReference type="CDD" id="cd03579">
    <property type="entry name" value="NTR_netrin-1_like"/>
    <property type="match status" value="1"/>
</dbReference>
<dbReference type="InterPro" id="IPR056863">
    <property type="entry name" value="LMN_ATRN_NET-like_EGF"/>
</dbReference>
<dbReference type="InterPro" id="IPR050440">
    <property type="entry name" value="Laminin/Netrin_ECM"/>
</dbReference>
<dbReference type="Gene3D" id="2.10.25.10">
    <property type="entry name" value="Laminin"/>
    <property type="match status" value="2"/>
</dbReference>
<evidence type="ECO:0000256" key="4">
    <source>
        <dbReference type="ARBA" id="ARBA00022737"/>
    </source>
</evidence>
<evidence type="ECO:0000256" key="2">
    <source>
        <dbReference type="ARBA" id="ARBA00022525"/>
    </source>
</evidence>
<dbReference type="PROSITE" id="PS51117">
    <property type="entry name" value="LAMININ_NTER"/>
    <property type="match status" value="1"/>
</dbReference>
<dbReference type="GO" id="GO:0005604">
    <property type="term" value="C:basement membrane"/>
    <property type="evidence" value="ECO:0007669"/>
    <property type="project" value="TreeGrafter"/>
</dbReference>
<evidence type="ECO:0000256" key="5">
    <source>
        <dbReference type="ARBA" id="ARBA00023157"/>
    </source>
</evidence>
<organism evidence="14 15">
    <name type="scientific">Frankliniella occidentalis</name>
    <name type="common">Western flower thrips</name>
    <name type="synonym">Euthrips occidentalis</name>
    <dbReference type="NCBI Taxonomy" id="133901"/>
    <lineage>
        <taxon>Eukaryota</taxon>
        <taxon>Metazoa</taxon>
        <taxon>Ecdysozoa</taxon>
        <taxon>Arthropoda</taxon>
        <taxon>Hexapoda</taxon>
        <taxon>Insecta</taxon>
        <taxon>Pterygota</taxon>
        <taxon>Neoptera</taxon>
        <taxon>Paraneoptera</taxon>
        <taxon>Thysanoptera</taxon>
        <taxon>Terebrantia</taxon>
        <taxon>Thripoidea</taxon>
        <taxon>Thripidae</taxon>
        <taxon>Frankliniella</taxon>
    </lineage>
</organism>
<dbReference type="OrthoDB" id="5984158at2759"/>
<dbReference type="GO" id="GO:0070983">
    <property type="term" value="P:dendrite guidance"/>
    <property type="evidence" value="ECO:0007669"/>
    <property type="project" value="UniProtKB-ARBA"/>
</dbReference>
<feature type="disulfide bond" evidence="8">
    <location>
        <begin position="492"/>
        <end position="504"/>
    </location>
</feature>
<evidence type="ECO:0000259" key="12">
    <source>
        <dbReference type="PROSITE" id="PS50189"/>
    </source>
</evidence>
<dbReference type="GO" id="GO:0008347">
    <property type="term" value="P:glial cell migration"/>
    <property type="evidence" value="ECO:0007669"/>
    <property type="project" value="UniProtKB-ARBA"/>
</dbReference>
<reference evidence="15" key="1">
    <citation type="submission" date="2025-08" db="UniProtKB">
        <authorList>
            <consortium name="RefSeq"/>
        </authorList>
    </citation>
    <scope>IDENTIFICATION</scope>
    <source>
        <tissue evidence="15">Whole organism</tissue>
    </source>
</reference>
<dbReference type="Gene3D" id="2.40.50.120">
    <property type="match status" value="1"/>
</dbReference>
<evidence type="ECO:0000256" key="8">
    <source>
        <dbReference type="PROSITE-ProRule" id="PRU00460"/>
    </source>
</evidence>
<feature type="compositionally biased region" description="Acidic residues" evidence="9">
    <location>
        <begin position="258"/>
        <end position="274"/>
    </location>
</feature>
<proteinExistence type="predicted"/>
<dbReference type="PANTHER" id="PTHR10574">
    <property type="entry name" value="NETRIN/LAMININ-RELATED"/>
    <property type="match status" value="1"/>
</dbReference>
<comment type="caution">
    <text evidence="8">Lacks conserved residue(s) required for the propagation of feature annotation.</text>
</comment>
<dbReference type="SMART" id="SM00136">
    <property type="entry name" value="LamNT"/>
    <property type="match status" value="1"/>
</dbReference>
<dbReference type="InterPro" id="IPR008211">
    <property type="entry name" value="Laminin_N"/>
</dbReference>
<dbReference type="GO" id="GO:0044295">
    <property type="term" value="C:axonal growth cone"/>
    <property type="evidence" value="ECO:0007669"/>
    <property type="project" value="UniProtKB-ARBA"/>
</dbReference>
<keyword evidence="4" id="KW-0677">Repeat</keyword>
<dbReference type="GO" id="GO:0009888">
    <property type="term" value="P:tissue development"/>
    <property type="evidence" value="ECO:0007669"/>
    <property type="project" value="TreeGrafter"/>
</dbReference>
<dbReference type="CDD" id="cd00055">
    <property type="entry name" value="EGF_Lam"/>
    <property type="match status" value="3"/>
</dbReference>
<dbReference type="PROSITE" id="PS50189">
    <property type="entry name" value="NTR"/>
    <property type="match status" value="1"/>
</dbReference>
<evidence type="ECO:0000256" key="7">
    <source>
        <dbReference type="ARBA" id="ARBA00023292"/>
    </source>
</evidence>
<evidence type="ECO:0000259" key="13">
    <source>
        <dbReference type="PROSITE" id="PS51117"/>
    </source>
</evidence>
<feature type="disulfide bond" evidence="8">
    <location>
        <begin position="394"/>
        <end position="403"/>
    </location>
</feature>
<dbReference type="Gene3D" id="2.60.120.260">
    <property type="entry name" value="Galactose-binding domain-like"/>
    <property type="match status" value="2"/>
</dbReference>
<evidence type="ECO:0000256" key="10">
    <source>
        <dbReference type="SAM" id="SignalP"/>
    </source>
</evidence>